<protein>
    <recommendedName>
        <fullName evidence="3 6">peptidylprolyl isomerase</fullName>
        <ecNumber evidence="3 6">5.2.1.8</ecNumber>
    </recommendedName>
</protein>
<dbReference type="OrthoDB" id="25996at2"/>
<dbReference type="PROSITE" id="PS50059">
    <property type="entry name" value="FKBP_PPIASE"/>
    <property type="match status" value="2"/>
</dbReference>
<proteinExistence type="inferred from homology"/>
<evidence type="ECO:0000256" key="6">
    <source>
        <dbReference type="PROSITE-ProRule" id="PRU00277"/>
    </source>
</evidence>
<comment type="similarity">
    <text evidence="2">Belongs to the FKBP-type PPIase family.</text>
</comment>
<feature type="signal peptide" evidence="8">
    <location>
        <begin position="1"/>
        <end position="26"/>
    </location>
</feature>
<dbReference type="PANTHER" id="PTHR43811">
    <property type="entry name" value="FKBP-TYPE PEPTIDYL-PROLYL CIS-TRANS ISOMERASE FKPA"/>
    <property type="match status" value="1"/>
</dbReference>
<dbReference type="Gene3D" id="3.10.50.40">
    <property type="match status" value="2"/>
</dbReference>
<dbReference type="InterPro" id="IPR001179">
    <property type="entry name" value="PPIase_FKBP_dom"/>
</dbReference>
<evidence type="ECO:0000259" key="9">
    <source>
        <dbReference type="PROSITE" id="PS50059"/>
    </source>
</evidence>
<comment type="caution">
    <text evidence="10">The sequence shown here is derived from an EMBL/GenBank/DDBJ whole genome shotgun (WGS) entry which is preliminary data.</text>
</comment>
<dbReference type="EC" id="5.2.1.8" evidence="3 6"/>
<keyword evidence="8" id="KW-0732">Signal</keyword>
<gene>
    <name evidence="10" type="ORF">BN11_840007</name>
</gene>
<comment type="catalytic activity">
    <reaction evidence="1 6">
        <text>[protein]-peptidylproline (omega=180) = [protein]-peptidylproline (omega=0)</text>
        <dbReference type="Rhea" id="RHEA:16237"/>
        <dbReference type="Rhea" id="RHEA-COMP:10747"/>
        <dbReference type="Rhea" id="RHEA-COMP:10748"/>
        <dbReference type="ChEBI" id="CHEBI:83833"/>
        <dbReference type="ChEBI" id="CHEBI:83834"/>
        <dbReference type="EC" id="5.2.1.8"/>
    </reaction>
</comment>
<keyword evidence="5 6" id="KW-0413">Isomerase</keyword>
<dbReference type="SUPFAM" id="SSF54534">
    <property type="entry name" value="FKBP-like"/>
    <property type="match status" value="2"/>
</dbReference>
<dbReference type="PROSITE" id="PS51257">
    <property type="entry name" value="PROKAR_LIPOPROTEIN"/>
    <property type="match status" value="1"/>
</dbReference>
<dbReference type="EMBL" id="CAJA01000512">
    <property type="protein sequence ID" value="CCH75612.1"/>
    <property type="molecule type" value="Genomic_DNA"/>
</dbReference>
<dbReference type="RefSeq" id="WP_048696184.1">
    <property type="nucleotide sequence ID" value="NZ_HG764815.1"/>
</dbReference>
<keyword evidence="4 6" id="KW-0697">Rotamase</keyword>
<feature type="chain" id="PRO_5038784299" description="peptidylprolyl isomerase" evidence="8">
    <location>
        <begin position="27"/>
        <end position="355"/>
    </location>
</feature>
<feature type="region of interest" description="Disordered" evidence="7">
    <location>
        <begin position="27"/>
        <end position="66"/>
    </location>
</feature>
<evidence type="ECO:0000313" key="11">
    <source>
        <dbReference type="Proteomes" id="UP000035763"/>
    </source>
</evidence>
<evidence type="ECO:0000256" key="4">
    <source>
        <dbReference type="ARBA" id="ARBA00023110"/>
    </source>
</evidence>
<dbReference type="Pfam" id="PF00254">
    <property type="entry name" value="FKBP_C"/>
    <property type="match status" value="2"/>
</dbReference>
<evidence type="ECO:0000256" key="7">
    <source>
        <dbReference type="SAM" id="MobiDB-lite"/>
    </source>
</evidence>
<feature type="domain" description="PPIase FKBP-type" evidence="9">
    <location>
        <begin position="265"/>
        <end position="355"/>
    </location>
</feature>
<evidence type="ECO:0000313" key="10">
    <source>
        <dbReference type="EMBL" id="CCH75612.1"/>
    </source>
</evidence>
<name>W6K258_9MICO</name>
<sequence>MPAARRATRALTALTAASALTLGLVACGSGSSSSSSSSTSAGPGSEASGSASASAGGSASGSASASATAATDGSIDDIKVSGGDDKTAPKIDLAKKPFGVAKYTSKVLKEGTGDATNAKSVAVVNYVLVNGTDGKTLDENFSTEAAGFDVGDESLIQGLRAALTGVKKGSRVVAALTPTDTFGPQGNAQAGVAGTDTLIFVFDVADVVTKLDAATGKTVTPKAGLPKATWQEGKPATFEMPKSDPPKELVIQKLIEGEGAKVEKGDTVFVTYTGALWRNGEVFDSSFKQSPTASFSFPVGAGKVVAGWDKGIEGQKVGSRLLLVVPPKDGYGDAGQGDIKGDDTMVFVVDILGKY</sequence>
<evidence type="ECO:0000256" key="3">
    <source>
        <dbReference type="ARBA" id="ARBA00013194"/>
    </source>
</evidence>
<evidence type="ECO:0000256" key="1">
    <source>
        <dbReference type="ARBA" id="ARBA00000971"/>
    </source>
</evidence>
<evidence type="ECO:0000256" key="5">
    <source>
        <dbReference type="ARBA" id="ARBA00023235"/>
    </source>
</evidence>
<dbReference type="AlphaFoldDB" id="W6K258"/>
<accession>W6K258</accession>
<keyword evidence="11" id="KW-1185">Reference proteome</keyword>
<dbReference type="InterPro" id="IPR046357">
    <property type="entry name" value="PPIase_dom_sf"/>
</dbReference>
<dbReference type="Proteomes" id="UP000035763">
    <property type="component" value="Unassembled WGS sequence"/>
</dbReference>
<dbReference type="STRING" id="1193182.BN11_840007"/>
<reference evidence="10 11" key="1">
    <citation type="journal article" date="2013" name="ISME J.">
        <title>A metabolic model for members of the genus Tetrasphaera involved in enhanced biological phosphorus removal.</title>
        <authorList>
            <person name="Kristiansen R."/>
            <person name="Nguyen H.T.T."/>
            <person name="Saunders A.M."/>
            <person name="Nielsen J.L."/>
            <person name="Wimmer R."/>
            <person name="Le V.Q."/>
            <person name="McIlroy S.J."/>
            <person name="Petrovski S."/>
            <person name="Seviour R.J."/>
            <person name="Calteau A."/>
            <person name="Nielsen K.L."/>
            <person name="Nielsen P.H."/>
        </authorList>
    </citation>
    <scope>NUCLEOTIDE SEQUENCE [LARGE SCALE GENOMIC DNA]</scope>
    <source>
        <strain evidence="10 11">Ben110</strain>
    </source>
</reference>
<dbReference type="PANTHER" id="PTHR43811:SF19">
    <property type="entry name" value="39 KDA FK506-BINDING NUCLEAR PROTEIN"/>
    <property type="match status" value="1"/>
</dbReference>
<evidence type="ECO:0000256" key="2">
    <source>
        <dbReference type="ARBA" id="ARBA00006577"/>
    </source>
</evidence>
<feature type="domain" description="PPIase FKBP-type" evidence="9">
    <location>
        <begin position="119"/>
        <end position="208"/>
    </location>
</feature>
<evidence type="ECO:0000256" key="8">
    <source>
        <dbReference type="SAM" id="SignalP"/>
    </source>
</evidence>
<dbReference type="GO" id="GO:0003755">
    <property type="term" value="F:peptidyl-prolyl cis-trans isomerase activity"/>
    <property type="evidence" value="ECO:0007669"/>
    <property type="project" value="UniProtKB-KW"/>
</dbReference>
<organism evidence="10 11">
    <name type="scientific">Nostocoides australiense Ben110</name>
    <dbReference type="NCBI Taxonomy" id="1193182"/>
    <lineage>
        <taxon>Bacteria</taxon>
        <taxon>Bacillati</taxon>
        <taxon>Actinomycetota</taxon>
        <taxon>Actinomycetes</taxon>
        <taxon>Micrococcales</taxon>
        <taxon>Intrasporangiaceae</taxon>
        <taxon>Nostocoides</taxon>
    </lineage>
</organism>